<comment type="caution">
    <text evidence="2">The sequence shown here is derived from an EMBL/GenBank/DDBJ whole genome shotgun (WGS) entry which is preliminary data.</text>
</comment>
<gene>
    <name evidence="2" type="ORF">HAX54_020889</name>
</gene>
<protein>
    <submittedName>
        <fullName evidence="2">Uncharacterized protein</fullName>
    </submittedName>
</protein>
<reference evidence="2 3" key="1">
    <citation type="journal article" date="2021" name="BMC Genomics">
        <title>Datura genome reveals duplications of psychoactive alkaloid biosynthetic genes and high mutation rate following tissue culture.</title>
        <authorList>
            <person name="Rajewski A."/>
            <person name="Carter-House D."/>
            <person name="Stajich J."/>
            <person name="Litt A."/>
        </authorList>
    </citation>
    <scope>NUCLEOTIDE SEQUENCE [LARGE SCALE GENOMIC DNA]</scope>
    <source>
        <strain evidence="2">AR-01</strain>
    </source>
</reference>
<organism evidence="2 3">
    <name type="scientific">Datura stramonium</name>
    <name type="common">Jimsonweed</name>
    <name type="synonym">Common thornapple</name>
    <dbReference type="NCBI Taxonomy" id="4076"/>
    <lineage>
        <taxon>Eukaryota</taxon>
        <taxon>Viridiplantae</taxon>
        <taxon>Streptophyta</taxon>
        <taxon>Embryophyta</taxon>
        <taxon>Tracheophyta</taxon>
        <taxon>Spermatophyta</taxon>
        <taxon>Magnoliopsida</taxon>
        <taxon>eudicotyledons</taxon>
        <taxon>Gunneridae</taxon>
        <taxon>Pentapetalae</taxon>
        <taxon>asterids</taxon>
        <taxon>lamiids</taxon>
        <taxon>Solanales</taxon>
        <taxon>Solanaceae</taxon>
        <taxon>Solanoideae</taxon>
        <taxon>Datureae</taxon>
        <taxon>Datura</taxon>
    </lineage>
</organism>
<proteinExistence type="predicted"/>
<evidence type="ECO:0000256" key="1">
    <source>
        <dbReference type="SAM" id="MobiDB-lite"/>
    </source>
</evidence>
<name>A0ABS8UU75_DATST</name>
<evidence type="ECO:0000313" key="3">
    <source>
        <dbReference type="Proteomes" id="UP000823775"/>
    </source>
</evidence>
<dbReference type="Proteomes" id="UP000823775">
    <property type="component" value="Unassembled WGS sequence"/>
</dbReference>
<evidence type="ECO:0000313" key="2">
    <source>
        <dbReference type="EMBL" id="MCD9637554.1"/>
    </source>
</evidence>
<feature type="region of interest" description="Disordered" evidence="1">
    <location>
        <begin position="152"/>
        <end position="171"/>
    </location>
</feature>
<feature type="compositionally biased region" description="Basic residues" evidence="1">
    <location>
        <begin position="153"/>
        <end position="171"/>
    </location>
</feature>
<sequence length="171" mass="19602">MFELQLKIGGRSATVEEMAALEERYPFTTSAIVMSKVGSVFEEPLDDHKPTMLTNAVDDDDDLSRIRNELSKIKDKNKCTAYPHYKPHDVALGWHIAMREVPGHQRNSLHTRQQIRHKELFSLREVVFSLRDGRGDAELERHVGIDNAASCSNRKKIRSTPTSTRKRKFKS</sequence>
<accession>A0ABS8UU75</accession>
<keyword evidence="3" id="KW-1185">Reference proteome</keyword>
<dbReference type="EMBL" id="JACEIK010002508">
    <property type="protein sequence ID" value="MCD9637554.1"/>
    <property type="molecule type" value="Genomic_DNA"/>
</dbReference>